<gene>
    <name evidence="1" type="ordered locus">PH0252</name>
</gene>
<keyword evidence="2" id="KW-1185">Reference proteome</keyword>
<dbReference type="Proteomes" id="UP000000752">
    <property type="component" value="Chromosome"/>
</dbReference>
<dbReference type="PIR" id="E71249">
    <property type="entry name" value="E71249"/>
</dbReference>
<name>O57990_PYRHO</name>
<dbReference type="EnsemblBacteria" id="BAA29324">
    <property type="protein sequence ID" value="BAA29324"/>
    <property type="gene ID" value="BAA29324"/>
</dbReference>
<proteinExistence type="predicted"/>
<protein>
    <submittedName>
        <fullName evidence="1">Uncharacterized protein</fullName>
    </submittedName>
</protein>
<accession>O57990</accession>
<evidence type="ECO:0000313" key="1">
    <source>
        <dbReference type="EMBL" id="BAA29324.1"/>
    </source>
</evidence>
<reference evidence="1 2" key="1">
    <citation type="journal article" date="1998" name="DNA Res.">
        <title>Complete sequence and gene organization of the genome of a hyper-thermophilic archaebacterium, Pyrococcus horikoshii OT3.</title>
        <authorList>
            <person name="Kawarabayasi Y."/>
            <person name="Sawada M."/>
            <person name="Horikawa H."/>
            <person name="Haikawa Y."/>
            <person name="Hino Y."/>
            <person name="Yamamoto S."/>
            <person name="Sekine M."/>
            <person name="Baba S."/>
            <person name="Kosugi H."/>
            <person name="Hosoyama A."/>
            <person name="Nagai Y."/>
            <person name="Sakai M."/>
            <person name="Ogura K."/>
            <person name="Otuka R."/>
            <person name="Nakazawa H."/>
            <person name="Takamiya M."/>
            <person name="Ohfuku Y."/>
            <person name="Funahashi T."/>
            <person name="Tanaka T."/>
            <person name="Kudoh Y."/>
            <person name="Yamazaki J."/>
            <person name="Kushida N."/>
            <person name="Oguchi A."/>
            <person name="Aoki K."/>
            <person name="Nakamura Y."/>
            <person name="Robb T.F."/>
            <person name="Horikoshi K."/>
            <person name="Masuchi Y."/>
            <person name="Shizuya H."/>
            <person name="Kikuchi H."/>
        </authorList>
    </citation>
    <scope>NUCLEOTIDE SEQUENCE [LARGE SCALE GENOMIC DNA]</scope>
    <source>
        <strain evidence="2">ATCC 700860 / DSM 12428 / JCM 9974 / NBRC 100139 / OT-3</strain>
    </source>
</reference>
<sequence length="139" mass="15424">MLPRINAIIRYPTPNLFVILPEISKPMSTERVAKNFIIGPIPIVFGPDIMKRAIVMVIKPKNPALNPRRRYSAIIGTATKSMFIPQGVLTFKGSISKIILSATIIDVNATSFALLIFTSRFNFETIFLNICSIIGTSEK</sequence>
<evidence type="ECO:0000313" key="2">
    <source>
        <dbReference type="Proteomes" id="UP000000752"/>
    </source>
</evidence>
<dbReference type="AlphaFoldDB" id="O57990"/>
<dbReference type="KEGG" id="pho:PH0252"/>
<dbReference type="EMBL" id="BA000001">
    <property type="protein sequence ID" value="BAA29324.1"/>
    <property type="molecule type" value="Genomic_DNA"/>
</dbReference>
<organism evidence="1 2">
    <name type="scientific">Pyrococcus horikoshii (strain ATCC 700860 / DSM 12428 / JCM 9974 / NBRC 100139 / OT-3)</name>
    <dbReference type="NCBI Taxonomy" id="70601"/>
    <lineage>
        <taxon>Archaea</taxon>
        <taxon>Methanobacteriati</taxon>
        <taxon>Methanobacteriota</taxon>
        <taxon>Thermococci</taxon>
        <taxon>Thermococcales</taxon>
        <taxon>Thermococcaceae</taxon>
        <taxon>Pyrococcus</taxon>
    </lineage>
</organism>